<evidence type="ECO:0000256" key="5">
    <source>
        <dbReference type="SAM" id="Phobius"/>
    </source>
</evidence>
<dbReference type="InterPro" id="IPR043504">
    <property type="entry name" value="Peptidase_S1_PA_chymotrypsin"/>
</dbReference>
<reference evidence="7" key="1">
    <citation type="submission" date="2020-10" db="EMBL/GenBank/DDBJ databases">
        <authorList>
            <person name="Gilroy R."/>
        </authorList>
    </citation>
    <scope>NUCLEOTIDE SEQUENCE</scope>
    <source>
        <strain evidence="7">F6-4510</strain>
    </source>
</reference>
<dbReference type="Gene3D" id="2.30.42.10">
    <property type="match status" value="1"/>
</dbReference>
<organism evidence="7 8">
    <name type="scientific">Candidatus Fimicola merdigallinarum</name>
    <dbReference type="NCBI Taxonomy" id="2840819"/>
    <lineage>
        <taxon>Bacteria</taxon>
        <taxon>Bacillati</taxon>
        <taxon>Bacillota</taxon>
        <taxon>Clostridia</taxon>
        <taxon>Lachnospirales</taxon>
        <taxon>Lachnospiraceae</taxon>
        <taxon>Lachnospiraceae incertae sedis</taxon>
        <taxon>Candidatus Fimicola</taxon>
    </lineage>
</organism>
<dbReference type="InterPro" id="IPR009003">
    <property type="entry name" value="Peptidase_S1_PA"/>
</dbReference>
<dbReference type="GO" id="GO:0004252">
    <property type="term" value="F:serine-type endopeptidase activity"/>
    <property type="evidence" value="ECO:0007669"/>
    <property type="project" value="InterPro"/>
</dbReference>
<sequence length="460" mass="48152">MNEDKDLNNNVSDIDNSANSNNDIIDAVENENKEEKKETFYKETVKQEPKKHKGKNNSFKKIVALCLAVSVVGGGSIGAGYSVMQNLIENKIDADKDDTNTTRNVTNKVTTAETISKSSDDVVSIVKAVKPSVVSINTIAQKTTTYFGGMQIPYEASGAGSGVIFYEDDEKVAIATNYHVIEGATNISVSVYGADSDVLATVAGTESNSDLAVITVKKEDLKKVGIDSVTVATFGDSDKLEEGESVIAIGNALGEGISTSGGMISAKGKNIQVENTTLDVIQTDAAINPGNSGGALVDLNGNVIGINTAKSFEEAVEGMGYAIPSNTVIPIINQLLTEGTAPRPFLGITGSDVTDSLAQLYGLPVGVLVRDVVDGGSADNAGIQAGDIITDFAGKKIMSMNDLVDILAEQEVGSTVDVRLIRNGETVVNAKVTILDANESGESTTQPTNNNSGFSIIPNR</sequence>
<accession>A0A9D9H1I4</accession>
<dbReference type="Pfam" id="PF13180">
    <property type="entry name" value="PDZ_2"/>
    <property type="match status" value="1"/>
</dbReference>
<protein>
    <submittedName>
        <fullName evidence="7">Trypsin-like peptidase domain-containing protein</fullName>
    </submittedName>
</protein>
<keyword evidence="3" id="KW-0378">Hydrolase</keyword>
<keyword evidence="2" id="KW-0645">Protease</keyword>
<feature type="transmembrane region" description="Helical" evidence="5">
    <location>
        <begin position="62"/>
        <end position="84"/>
    </location>
</feature>
<feature type="region of interest" description="Disordered" evidence="4">
    <location>
        <begin position="439"/>
        <end position="460"/>
    </location>
</feature>
<feature type="compositionally biased region" description="Low complexity" evidence="4">
    <location>
        <begin position="8"/>
        <end position="27"/>
    </location>
</feature>
<dbReference type="SMART" id="SM00228">
    <property type="entry name" value="PDZ"/>
    <property type="match status" value="1"/>
</dbReference>
<dbReference type="InterPro" id="IPR001478">
    <property type="entry name" value="PDZ"/>
</dbReference>
<dbReference type="InterPro" id="IPR001940">
    <property type="entry name" value="Peptidase_S1C"/>
</dbReference>
<proteinExistence type="inferred from homology"/>
<evidence type="ECO:0000256" key="4">
    <source>
        <dbReference type="SAM" id="MobiDB-lite"/>
    </source>
</evidence>
<name>A0A9D9H1I4_9FIRM</name>
<dbReference type="InterPro" id="IPR051201">
    <property type="entry name" value="Chloro_Bact_Ser_Proteases"/>
</dbReference>
<dbReference type="Pfam" id="PF13365">
    <property type="entry name" value="Trypsin_2"/>
    <property type="match status" value="1"/>
</dbReference>
<comment type="caution">
    <text evidence="7">The sequence shown here is derived from an EMBL/GenBank/DDBJ whole genome shotgun (WGS) entry which is preliminary data.</text>
</comment>
<evidence type="ECO:0000313" key="8">
    <source>
        <dbReference type="Proteomes" id="UP000823611"/>
    </source>
</evidence>
<dbReference type="GO" id="GO:0006508">
    <property type="term" value="P:proteolysis"/>
    <property type="evidence" value="ECO:0007669"/>
    <property type="project" value="UniProtKB-KW"/>
</dbReference>
<evidence type="ECO:0000313" key="7">
    <source>
        <dbReference type="EMBL" id="MBO8435335.1"/>
    </source>
</evidence>
<evidence type="ECO:0000259" key="6">
    <source>
        <dbReference type="PROSITE" id="PS50106"/>
    </source>
</evidence>
<feature type="domain" description="PDZ" evidence="6">
    <location>
        <begin position="337"/>
        <end position="424"/>
    </location>
</feature>
<dbReference type="Proteomes" id="UP000823611">
    <property type="component" value="Unassembled WGS sequence"/>
</dbReference>
<dbReference type="AlphaFoldDB" id="A0A9D9H1I4"/>
<evidence type="ECO:0000256" key="3">
    <source>
        <dbReference type="ARBA" id="ARBA00022801"/>
    </source>
</evidence>
<feature type="compositionally biased region" description="Polar residues" evidence="4">
    <location>
        <begin position="440"/>
        <end position="454"/>
    </location>
</feature>
<dbReference type="PANTHER" id="PTHR43343">
    <property type="entry name" value="PEPTIDASE S12"/>
    <property type="match status" value="1"/>
</dbReference>
<evidence type="ECO:0000256" key="1">
    <source>
        <dbReference type="ARBA" id="ARBA00010541"/>
    </source>
</evidence>
<keyword evidence="5" id="KW-0812">Transmembrane</keyword>
<keyword evidence="5" id="KW-1133">Transmembrane helix</keyword>
<dbReference type="Gene3D" id="2.40.10.10">
    <property type="entry name" value="Trypsin-like serine proteases"/>
    <property type="match status" value="2"/>
</dbReference>
<gene>
    <name evidence="7" type="ORF">IAC55_08465</name>
</gene>
<dbReference type="InterPro" id="IPR036034">
    <property type="entry name" value="PDZ_sf"/>
</dbReference>
<dbReference type="SUPFAM" id="SSF50494">
    <property type="entry name" value="Trypsin-like serine proteases"/>
    <property type="match status" value="1"/>
</dbReference>
<feature type="compositionally biased region" description="Basic and acidic residues" evidence="4">
    <location>
        <begin position="30"/>
        <end position="48"/>
    </location>
</feature>
<dbReference type="PROSITE" id="PS50106">
    <property type="entry name" value="PDZ"/>
    <property type="match status" value="1"/>
</dbReference>
<reference evidence="7" key="2">
    <citation type="journal article" date="2021" name="PeerJ">
        <title>Extensive microbial diversity within the chicken gut microbiome revealed by metagenomics and culture.</title>
        <authorList>
            <person name="Gilroy R."/>
            <person name="Ravi A."/>
            <person name="Getino M."/>
            <person name="Pursley I."/>
            <person name="Horton D.L."/>
            <person name="Alikhan N.F."/>
            <person name="Baker D."/>
            <person name="Gharbi K."/>
            <person name="Hall N."/>
            <person name="Watson M."/>
            <person name="Adriaenssens E.M."/>
            <person name="Foster-Nyarko E."/>
            <person name="Jarju S."/>
            <person name="Secka A."/>
            <person name="Antonio M."/>
            <person name="Oren A."/>
            <person name="Chaudhuri R.R."/>
            <person name="La Ragione R."/>
            <person name="Hildebrand F."/>
            <person name="Pallen M.J."/>
        </authorList>
    </citation>
    <scope>NUCLEOTIDE SEQUENCE</scope>
    <source>
        <strain evidence="7">F6-4510</strain>
    </source>
</reference>
<dbReference type="SUPFAM" id="SSF50156">
    <property type="entry name" value="PDZ domain-like"/>
    <property type="match status" value="1"/>
</dbReference>
<dbReference type="EMBL" id="JADIMX010000166">
    <property type="protein sequence ID" value="MBO8435335.1"/>
    <property type="molecule type" value="Genomic_DNA"/>
</dbReference>
<dbReference type="PANTHER" id="PTHR43343:SF3">
    <property type="entry name" value="PROTEASE DO-LIKE 8, CHLOROPLASTIC"/>
    <property type="match status" value="1"/>
</dbReference>
<feature type="region of interest" description="Disordered" evidence="4">
    <location>
        <begin position="1"/>
        <end position="53"/>
    </location>
</feature>
<evidence type="ECO:0000256" key="2">
    <source>
        <dbReference type="ARBA" id="ARBA00022670"/>
    </source>
</evidence>
<comment type="similarity">
    <text evidence="1">Belongs to the peptidase S1C family.</text>
</comment>
<keyword evidence="5" id="KW-0472">Membrane</keyword>
<dbReference type="PRINTS" id="PR00834">
    <property type="entry name" value="PROTEASES2C"/>
</dbReference>